<dbReference type="Pfam" id="PF04854">
    <property type="entry name" value="DUF624"/>
    <property type="match status" value="1"/>
</dbReference>
<gene>
    <name evidence="2" type="ORF">ACFFIX_15220</name>
</gene>
<evidence type="ECO:0000256" key="1">
    <source>
        <dbReference type="SAM" id="Phobius"/>
    </source>
</evidence>
<keyword evidence="3" id="KW-1185">Reference proteome</keyword>
<protein>
    <submittedName>
        <fullName evidence="2">YesL family protein</fullName>
    </submittedName>
</protein>
<evidence type="ECO:0000313" key="3">
    <source>
        <dbReference type="Proteomes" id="UP001589854"/>
    </source>
</evidence>
<feature type="transmembrane region" description="Helical" evidence="1">
    <location>
        <begin position="21"/>
        <end position="43"/>
    </location>
</feature>
<organism evidence="2 3">
    <name type="scientific">Metabacillus herbersteinensis</name>
    <dbReference type="NCBI Taxonomy" id="283816"/>
    <lineage>
        <taxon>Bacteria</taxon>
        <taxon>Bacillati</taxon>
        <taxon>Bacillota</taxon>
        <taxon>Bacilli</taxon>
        <taxon>Bacillales</taxon>
        <taxon>Bacillaceae</taxon>
        <taxon>Metabacillus</taxon>
    </lineage>
</organism>
<evidence type="ECO:0000313" key="2">
    <source>
        <dbReference type="EMBL" id="MFC0272784.1"/>
    </source>
</evidence>
<proteinExistence type="predicted"/>
<keyword evidence="1" id="KW-0472">Membrane</keyword>
<dbReference type="RefSeq" id="WP_378935451.1">
    <property type="nucleotide sequence ID" value="NZ_JBHLVO010000013.1"/>
</dbReference>
<name>A0ABV6GI11_9BACI</name>
<dbReference type="EMBL" id="JBHLVO010000013">
    <property type="protein sequence ID" value="MFC0272784.1"/>
    <property type="molecule type" value="Genomic_DNA"/>
</dbReference>
<dbReference type="Proteomes" id="UP001589854">
    <property type="component" value="Unassembled WGS sequence"/>
</dbReference>
<feature type="transmembrane region" description="Helical" evidence="1">
    <location>
        <begin position="131"/>
        <end position="155"/>
    </location>
</feature>
<keyword evidence="1" id="KW-1133">Transmembrane helix</keyword>
<feature type="transmembrane region" description="Helical" evidence="1">
    <location>
        <begin position="196"/>
        <end position="217"/>
    </location>
</feature>
<comment type="caution">
    <text evidence="2">The sequence shown here is derived from an EMBL/GenBank/DDBJ whole genome shotgun (WGS) entry which is preliminary data.</text>
</comment>
<feature type="transmembrane region" description="Helical" evidence="1">
    <location>
        <begin position="104"/>
        <end position="125"/>
    </location>
</feature>
<accession>A0ABV6GI11</accession>
<sequence>MQTTSIFDGIFKLLEWFTRFSLANLLWVFFNLPISFLVATISFTDDKAFIMSTWFIIALLAPFVFFPATTAMYAVIRKWIMGEPDISIIRYYWKYYRENYKKSLIGGAILVPIWVIGIVDVYFLFNKSLFFSIVFIIVLLFLFILTTYFFAVIVHNDVKIKKAFKQAFLFMFINPFNSFFIGLLNLVILYFCLMKFTFLIPFVMGSGITCLAFWSYYRKHIKVQQLKS</sequence>
<reference evidence="2 3" key="1">
    <citation type="submission" date="2024-09" db="EMBL/GenBank/DDBJ databases">
        <authorList>
            <person name="Sun Q."/>
            <person name="Mori K."/>
        </authorList>
    </citation>
    <scope>NUCLEOTIDE SEQUENCE [LARGE SCALE GENOMIC DNA]</scope>
    <source>
        <strain evidence="2 3">CCM 7228</strain>
    </source>
</reference>
<dbReference type="InterPro" id="IPR006938">
    <property type="entry name" value="DUF624"/>
</dbReference>
<keyword evidence="1" id="KW-0812">Transmembrane</keyword>
<feature type="transmembrane region" description="Helical" evidence="1">
    <location>
        <begin position="167"/>
        <end position="190"/>
    </location>
</feature>
<feature type="transmembrane region" description="Helical" evidence="1">
    <location>
        <begin position="49"/>
        <end position="76"/>
    </location>
</feature>